<dbReference type="PANTHER" id="PTHR32432">
    <property type="entry name" value="CELL DIVISION PROTEIN FTSA-RELATED"/>
    <property type="match status" value="1"/>
</dbReference>
<comment type="subunit">
    <text evidence="5">Self-interacts. Interacts with FtsZ.</text>
</comment>
<dbReference type="RefSeq" id="WP_044545493.1">
    <property type="nucleotide sequence ID" value="NZ_CDRH01000264.1"/>
</dbReference>
<feature type="region of interest" description="Disordered" evidence="7">
    <location>
        <begin position="391"/>
        <end position="433"/>
    </location>
</feature>
<gene>
    <name evidence="5 9" type="primary">ftsA</name>
    <name evidence="9" type="ORF">ERS852429_01611</name>
</gene>
<dbReference type="GO" id="GO:0043093">
    <property type="term" value="P:FtsZ-dependent cytokinesis"/>
    <property type="evidence" value="ECO:0007669"/>
    <property type="project" value="UniProtKB-UniRule"/>
</dbReference>
<evidence type="ECO:0000259" key="8">
    <source>
        <dbReference type="SMART" id="SM00842"/>
    </source>
</evidence>
<dbReference type="Gene3D" id="3.30.420.40">
    <property type="match status" value="1"/>
</dbReference>
<evidence type="ECO:0000256" key="7">
    <source>
        <dbReference type="SAM" id="MobiDB-lite"/>
    </source>
</evidence>
<proteinExistence type="inferred from homology"/>
<evidence type="ECO:0000256" key="1">
    <source>
        <dbReference type="ARBA" id="ARBA00022475"/>
    </source>
</evidence>
<comment type="subcellular location">
    <subcellularLocation>
        <location evidence="5">Cell membrane</location>
        <topology evidence="5">Peripheral membrane protein</topology>
        <orientation evidence="5">Cytoplasmic side</orientation>
    </subcellularLocation>
    <text evidence="5">Localizes to the Z ring in an FtsZ-dependent manner. Targeted to the membrane through a conserved C-terminal amphipathic helix.</text>
</comment>
<dbReference type="SMART" id="SM00842">
    <property type="entry name" value="FtsA"/>
    <property type="match status" value="1"/>
</dbReference>
<dbReference type="InterPro" id="IPR020823">
    <property type="entry name" value="Cell_div_FtsA"/>
</dbReference>
<accession>A0A173TMG0</accession>
<protein>
    <recommendedName>
        <fullName evidence="5 6">Cell division protein FtsA</fullName>
    </recommendedName>
</protein>
<evidence type="ECO:0000256" key="4">
    <source>
        <dbReference type="ARBA" id="ARBA00023306"/>
    </source>
</evidence>
<evidence type="ECO:0000313" key="9">
    <source>
        <dbReference type="EMBL" id="CUN03055.1"/>
    </source>
</evidence>
<dbReference type="GO" id="GO:0009898">
    <property type="term" value="C:cytoplasmic side of plasma membrane"/>
    <property type="evidence" value="ECO:0007669"/>
    <property type="project" value="UniProtKB-UniRule"/>
</dbReference>
<dbReference type="Proteomes" id="UP000095591">
    <property type="component" value="Unassembled WGS sequence"/>
</dbReference>
<dbReference type="PIRSF" id="PIRSF003101">
    <property type="entry name" value="FtsA"/>
    <property type="match status" value="1"/>
</dbReference>
<dbReference type="GO" id="GO:0032153">
    <property type="term" value="C:cell division site"/>
    <property type="evidence" value="ECO:0007669"/>
    <property type="project" value="UniProtKB-UniRule"/>
</dbReference>
<dbReference type="NCBIfam" id="TIGR01174">
    <property type="entry name" value="ftsA"/>
    <property type="match status" value="1"/>
</dbReference>
<keyword evidence="1 5" id="KW-1003">Cell membrane</keyword>
<organism evidence="9 10">
    <name type="scientific">Parabacteroides distasonis</name>
    <dbReference type="NCBI Taxonomy" id="823"/>
    <lineage>
        <taxon>Bacteria</taxon>
        <taxon>Pseudomonadati</taxon>
        <taxon>Bacteroidota</taxon>
        <taxon>Bacteroidia</taxon>
        <taxon>Bacteroidales</taxon>
        <taxon>Tannerellaceae</taxon>
        <taxon>Parabacteroides</taxon>
    </lineage>
</organism>
<dbReference type="EMBL" id="CYXP01000003">
    <property type="protein sequence ID" value="CUN03055.1"/>
    <property type="molecule type" value="Genomic_DNA"/>
</dbReference>
<dbReference type="InterPro" id="IPR050696">
    <property type="entry name" value="FtsA/MreB"/>
</dbReference>
<dbReference type="CDD" id="cd24048">
    <property type="entry name" value="ASKHA_NBD_FtsA"/>
    <property type="match status" value="1"/>
</dbReference>
<evidence type="ECO:0000313" key="10">
    <source>
        <dbReference type="Proteomes" id="UP000095591"/>
    </source>
</evidence>
<sequence>MAYTDFIAAIDLGTSHMVGMVGTKNATGALSIIAYEVENSGTCIRRGCVYNVKETASKIKRLILKLENKLGGTKIGQVYVGLGGQSLRSIEHTVCKVLGTEGVVTEEIIDSLYQECKDYRPDMLTVLDVVSPSYFLDDKPESNPVGVPCSRIEARYKLIVGRPSLKLNIINSISEQAKIEIAGILVSPLALGDVVLSDNEKDLGCALIGFGAGVTTISVYKGGKLASLSVVPFGGNLITKDITNLRVVESEAERLKITYGSAKADRDNDMTIQVSLADGMGLREIKLAELNGVIEARMDEILENVYARLEATGLMSVLGAGIVITGGGAALKNLPAVMSERLKMEVRYSAVRKGVVASGDLVVASNPEYAVAVGLLAKGTKNCALYIPPKPEPKIEPVVEPEPTVEPTPEPEPVKEKPKKEKKKGPGLFGRLTKGIDTFGKTLFDDDDNESK</sequence>
<evidence type="ECO:0000256" key="6">
    <source>
        <dbReference type="PIRNR" id="PIRNR003101"/>
    </source>
</evidence>
<dbReference type="SUPFAM" id="SSF53067">
    <property type="entry name" value="Actin-like ATPase domain"/>
    <property type="match status" value="2"/>
</dbReference>
<dbReference type="InterPro" id="IPR003494">
    <property type="entry name" value="SHS2_FtsA"/>
</dbReference>
<name>A0A173TMG0_PARDI</name>
<dbReference type="HAMAP" id="MF_02033">
    <property type="entry name" value="FtsA"/>
    <property type="match status" value="1"/>
</dbReference>
<dbReference type="Pfam" id="PF14450">
    <property type="entry name" value="FtsA"/>
    <property type="match status" value="1"/>
</dbReference>
<keyword evidence="3 5" id="KW-0472">Membrane</keyword>
<evidence type="ECO:0000256" key="5">
    <source>
        <dbReference type="HAMAP-Rule" id="MF_02033"/>
    </source>
</evidence>
<evidence type="ECO:0000256" key="3">
    <source>
        <dbReference type="ARBA" id="ARBA00023136"/>
    </source>
</evidence>
<keyword evidence="4 5" id="KW-0131">Cell cycle</keyword>
<evidence type="ECO:0000256" key="2">
    <source>
        <dbReference type="ARBA" id="ARBA00022618"/>
    </source>
</evidence>
<dbReference type="AlphaFoldDB" id="A0A173TMG0"/>
<dbReference type="PANTHER" id="PTHR32432:SF4">
    <property type="entry name" value="CELL DIVISION PROTEIN FTSA"/>
    <property type="match status" value="1"/>
</dbReference>
<reference evidence="9 10" key="1">
    <citation type="submission" date="2015-09" db="EMBL/GenBank/DDBJ databases">
        <authorList>
            <consortium name="Pathogen Informatics"/>
        </authorList>
    </citation>
    <scope>NUCLEOTIDE SEQUENCE [LARGE SCALE GENOMIC DNA]</scope>
    <source>
        <strain evidence="9 10">2789STDY5608872</strain>
    </source>
</reference>
<comment type="function">
    <text evidence="5 6">Cell division protein that is involved in the assembly of the Z ring. May serve as a membrane anchor for the Z ring.</text>
</comment>
<feature type="domain" description="SHS2" evidence="8">
    <location>
        <begin position="7"/>
        <end position="195"/>
    </location>
</feature>
<comment type="similarity">
    <text evidence="5 6">Belongs to the FtsA/MreB family.</text>
</comment>
<keyword evidence="2 5" id="KW-0132">Cell division</keyword>
<dbReference type="InterPro" id="IPR043129">
    <property type="entry name" value="ATPase_NBD"/>
</dbReference>